<evidence type="ECO:0000313" key="2">
    <source>
        <dbReference type="EMBL" id="KAG2646947.1"/>
    </source>
</evidence>
<proteinExistence type="predicted"/>
<comment type="caution">
    <text evidence="2">The sequence shown here is derived from an EMBL/GenBank/DDBJ whole genome shotgun (WGS) entry which is preliminary data.</text>
</comment>
<name>A0A8T0WLN2_PANVG</name>
<organism evidence="2 3">
    <name type="scientific">Panicum virgatum</name>
    <name type="common">Blackwell switchgrass</name>
    <dbReference type="NCBI Taxonomy" id="38727"/>
    <lineage>
        <taxon>Eukaryota</taxon>
        <taxon>Viridiplantae</taxon>
        <taxon>Streptophyta</taxon>
        <taxon>Embryophyta</taxon>
        <taxon>Tracheophyta</taxon>
        <taxon>Spermatophyta</taxon>
        <taxon>Magnoliopsida</taxon>
        <taxon>Liliopsida</taxon>
        <taxon>Poales</taxon>
        <taxon>Poaceae</taxon>
        <taxon>PACMAD clade</taxon>
        <taxon>Panicoideae</taxon>
        <taxon>Panicodae</taxon>
        <taxon>Paniceae</taxon>
        <taxon>Panicinae</taxon>
        <taxon>Panicum</taxon>
        <taxon>Panicum sect. Hiantes</taxon>
    </lineage>
</organism>
<evidence type="ECO:0000256" key="1">
    <source>
        <dbReference type="SAM" id="MobiDB-lite"/>
    </source>
</evidence>
<reference evidence="2" key="1">
    <citation type="submission" date="2020-05" db="EMBL/GenBank/DDBJ databases">
        <title>WGS assembly of Panicum virgatum.</title>
        <authorList>
            <person name="Lovell J.T."/>
            <person name="Jenkins J."/>
            <person name="Shu S."/>
            <person name="Juenger T.E."/>
            <person name="Schmutz J."/>
        </authorList>
    </citation>
    <scope>NUCLEOTIDE SEQUENCE</scope>
    <source>
        <strain evidence="2">AP13</strain>
    </source>
</reference>
<gene>
    <name evidence="2" type="ORF">PVAP13_2KG542600</name>
</gene>
<evidence type="ECO:0000313" key="3">
    <source>
        <dbReference type="Proteomes" id="UP000823388"/>
    </source>
</evidence>
<sequence length="115" mass="12761">MWRSARRSASSPWPRPRRGAQGRPTQAPRARGGPEPARCGRATPRGAHWWCSAHPPLLLRGGRNELPPRCAFGPLGWEVGEAGSESEPAEERVVRRLAAPGPRTRRWPESPWSCN</sequence>
<dbReference type="AlphaFoldDB" id="A0A8T0WLN2"/>
<protein>
    <submittedName>
        <fullName evidence="2">Uncharacterized protein</fullName>
    </submittedName>
</protein>
<dbReference type="Proteomes" id="UP000823388">
    <property type="component" value="Chromosome 2K"/>
</dbReference>
<accession>A0A8T0WLN2</accession>
<keyword evidence="3" id="KW-1185">Reference proteome</keyword>
<dbReference type="EMBL" id="CM029039">
    <property type="protein sequence ID" value="KAG2646947.1"/>
    <property type="molecule type" value="Genomic_DNA"/>
</dbReference>
<feature type="region of interest" description="Disordered" evidence="1">
    <location>
        <begin position="1"/>
        <end position="45"/>
    </location>
</feature>